<dbReference type="RefSeq" id="WP_011708787.1">
    <property type="nucleotide sequence ID" value="NZ_BMIX01000032.1"/>
</dbReference>
<protein>
    <recommendedName>
        <fullName evidence="3">Site-specific DNA-methyltransferase</fullName>
    </recommendedName>
</protein>
<name>A0ABQ1WVL7_9FLAO</name>
<sequence length="100" mass="11588">MYKELIETPELHCVSEPQLDLFSYTEENNLEDNFKIISKNKKIEFESIGKNTLLGNGNCVNYMKFIDSNTVDLILTDPPYNLGNFMHKRNTEVPPFIRTA</sequence>
<dbReference type="InterPro" id="IPR029063">
    <property type="entry name" value="SAM-dependent_MTases_sf"/>
</dbReference>
<dbReference type="SUPFAM" id="SSF53335">
    <property type="entry name" value="S-adenosyl-L-methionine-dependent methyltransferases"/>
    <property type="match status" value="1"/>
</dbReference>
<proteinExistence type="predicted"/>
<dbReference type="Proteomes" id="UP000605733">
    <property type="component" value="Unassembled WGS sequence"/>
</dbReference>
<dbReference type="EMBL" id="BMIX01000032">
    <property type="protein sequence ID" value="GGG46852.1"/>
    <property type="molecule type" value="Genomic_DNA"/>
</dbReference>
<gene>
    <name evidence="1" type="ORF">GCM10011532_33470</name>
</gene>
<dbReference type="PROSITE" id="PS00092">
    <property type="entry name" value="N6_MTASE"/>
    <property type="match status" value="1"/>
</dbReference>
<organism evidence="1 2">
    <name type="scientific">Christiangramia forsetii</name>
    <dbReference type="NCBI Taxonomy" id="411153"/>
    <lineage>
        <taxon>Bacteria</taxon>
        <taxon>Pseudomonadati</taxon>
        <taxon>Bacteroidota</taxon>
        <taxon>Flavobacteriia</taxon>
        <taxon>Flavobacteriales</taxon>
        <taxon>Flavobacteriaceae</taxon>
        <taxon>Christiangramia</taxon>
    </lineage>
</organism>
<accession>A0ABQ1WVL7</accession>
<evidence type="ECO:0000313" key="1">
    <source>
        <dbReference type="EMBL" id="GGG46852.1"/>
    </source>
</evidence>
<comment type="caution">
    <text evidence="1">The sequence shown here is derived from an EMBL/GenBank/DDBJ whole genome shotgun (WGS) entry which is preliminary data.</text>
</comment>
<keyword evidence="2" id="KW-1185">Reference proteome</keyword>
<evidence type="ECO:0008006" key="3">
    <source>
        <dbReference type="Google" id="ProtNLM"/>
    </source>
</evidence>
<dbReference type="Gene3D" id="3.40.50.150">
    <property type="entry name" value="Vaccinia Virus protein VP39"/>
    <property type="match status" value="1"/>
</dbReference>
<dbReference type="InterPro" id="IPR002052">
    <property type="entry name" value="DNA_methylase_N6_adenine_CS"/>
</dbReference>
<reference evidence="2" key="1">
    <citation type="journal article" date="2019" name="Int. J. Syst. Evol. Microbiol.">
        <title>The Global Catalogue of Microorganisms (GCM) 10K type strain sequencing project: providing services to taxonomists for standard genome sequencing and annotation.</title>
        <authorList>
            <consortium name="The Broad Institute Genomics Platform"/>
            <consortium name="The Broad Institute Genome Sequencing Center for Infectious Disease"/>
            <person name="Wu L."/>
            <person name="Ma J."/>
        </authorList>
    </citation>
    <scope>NUCLEOTIDE SEQUENCE [LARGE SCALE GENOMIC DNA]</scope>
    <source>
        <strain evidence="2">CGMCC 1.15422</strain>
    </source>
</reference>
<evidence type="ECO:0000313" key="2">
    <source>
        <dbReference type="Proteomes" id="UP000605733"/>
    </source>
</evidence>